<dbReference type="EMBL" id="QEAP01000466">
    <property type="protein sequence ID" value="TPX65897.1"/>
    <property type="molecule type" value="Genomic_DNA"/>
</dbReference>
<keyword evidence="1" id="KW-0175">Coiled coil</keyword>
<feature type="region of interest" description="Disordered" evidence="2">
    <location>
        <begin position="143"/>
        <end position="190"/>
    </location>
</feature>
<feature type="region of interest" description="Disordered" evidence="2">
    <location>
        <begin position="836"/>
        <end position="895"/>
    </location>
</feature>
<feature type="compositionally biased region" description="Polar residues" evidence="2">
    <location>
        <begin position="672"/>
        <end position="702"/>
    </location>
</feature>
<protein>
    <submittedName>
        <fullName evidence="3">Uncharacterized protein</fullName>
    </submittedName>
</protein>
<accession>A0A507ERB5</accession>
<evidence type="ECO:0000313" key="4">
    <source>
        <dbReference type="Proteomes" id="UP000320333"/>
    </source>
</evidence>
<dbReference type="Gene3D" id="3.90.980.20">
    <property type="match status" value="1"/>
</dbReference>
<evidence type="ECO:0000256" key="1">
    <source>
        <dbReference type="SAM" id="Coils"/>
    </source>
</evidence>
<dbReference type="AlphaFoldDB" id="A0A507ERB5"/>
<feature type="region of interest" description="Disordered" evidence="2">
    <location>
        <begin position="306"/>
        <end position="325"/>
    </location>
</feature>
<dbReference type="Proteomes" id="UP000320333">
    <property type="component" value="Unassembled WGS sequence"/>
</dbReference>
<name>A0A507ERB5_9FUNG</name>
<proteinExistence type="predicted"/>
<dbReference type="OrthoDB" id="2141195at2759"/>
<feature type="compositionally biased region" description="Pro residues" evidence="2">
    <location>
        <begin position="635"/>
        <end position="654"/>
    </location>
</feature>
<evidence type="ECO:0000313" key="3">
    <source>
        <dbReference type="EMBL" id="TPX65897.1"/>
    </source>
</evidence>
<keyword evidence="4" id="KW-1185">Reference proteome</keyword>
<feature type="region of interest" description="Disordered" evidence="2">
    <location>
        <begin position="635"/>
        <end position="702"/>
    </location>
</feature>
<feature type="coiled-coil region" evidence="1">
    <location>
        <begin position="245"/>
        <end position="279"/>
    </location>
</feature>
<feature type="region of interest" description="Disordered" evidence="2">
    <location>
        <begin position="940"/>
        <end position="959"/>
    </location>
</feature>
<evidence type="ECO:0000256" key="2">
    <source>
        <dbReference type="SAM" id="MobiDB-lite"/>
    </source>
</evidence>
<gene>
    <name evidence="3" type="ORF">CcCBS67573_g07996</name>
</gene>
<comment type="caution">
    <text evidence="3">The sequence shown here is derived from an EMBL/GenBank/DDBJ whole genome shotgun (WGS) entry which is preliminary data.</text>
</comment>
<sequence>MRDFRLAECSKCNNGRHPLVQKISTTVRERLQLVIFNLIHNNAGQKLTDGSMVFQKAVIYDALEQNWLYMTGNTSIAGERGSIMTTLSQQLTKRVEGLMSLPEHPLPMCSFDGTSRKGNSNRLVIYDVASDGSVQPAHSTVLEGGVSSFGTYPPEPKKRKADPDLAGSPTVKSTKRSASKAAVAPPPVLPNDPSHEELLAHIESLNAHYCNQIHLLETQKRHINDSGSNPAWRILKDVSGESNVLENVLRERDDALGMAEKAQQMAEDALTKLAALQKSAAVDQRLDSNSRKRILTSQPWSKDAVTFADSSHSKDSHHLILQRKPRSKKRVALIMAQHKLQQKPQQEMDDIAADAVSIENLEDDESHTSAQAQPQIASLQNATTEKHVETLGKLEPDVLEPFETLESSASNEPHQPLLAYANHSFVAVESQAISEVTANGISTSVIRVLNSLGGWLAGDVTSKDCNDTEGKSITTESLAVKDTLTPSQYDLAPSMVANFEIALARSSTPAARPFGNMSNLPPKLKEKVAPQQQHQQPLKPVLLNSNRGPSTHKYTLVAPPQHYPFMRNLNPSIPTIIKHHSEGSQKFVTDAFTLINSNQIQLQQQLRNVATPLEQKYSDKKSNIPRPDLIFPILPLPQPAQGPKMQPPKSPKPLEPISNGSQARSRVATPIVSRTLNGSLKLPLTSSDGPHQTTSIQHAETSPQRLYSLHQITKWDSEKDLPIIEYETEADLQTAAGSGKYFHNGEGTLSTAPPFAVQHATAVRHGSYAKEWRPLVDSNKKLKKSVLQPKPAGFLPSLEQSAQSNLVGIFKKSESCAHSVDDSKSDSLHLQQTFTHESTPAIPSKRHPLAPAPHLEVSNSHMPRSESNNENPPQSHKARRFHLPKLNPKSLLLEPVATRTDPTFTSSTFSQEQQDQNHLAAAVIRGPYSSQLAVKNSTKTWKYSSPSSASPTLRPSSSFTQTTSVSKLSMLCASIAGTESRGLLGFDRENEHYLEKKKKAERLKTYAGHVRMLANLRTSHHNRFGVMHSKDRGECGSNSGDSLLQVGADKTNMSRFGDFGKDKKDPALEKREKMISYARTIKKPTMSKAAGISMVGKESGSQYPKSLPPLECNDSGVDLDSMAAMHERSMQVVESIKREMGLC</sequence>
<feature type="compositionally biased region" description="Polar residues" evidence="2">
    <location>
        <begin position="857"/>
        <end position="874"/>
    </location>
</feature>
<organism evidence="3 4">
    <name type="scientific">Chytriomyces confervae</name>
    <dbReference type="NCBI Taxonomy" id="246404"/>
    <lineage>
        <taxon>Eukaryota</taxon>
        <taxon>Fungi</taxon>
        <taxon>Fungi incertae sedis</taxon>
        <taxon>Chytridiomycota</taxon>
        <taxon>Chytridiomycota incertae sedis</taxon>
        <taxon>Chytridiomycetes</taxon>
        <taxon>Chytridiales</taxon>
        <taxon>Chytriomycetaceae</taxon>
        <taxon>Chytriomyces</taxon>
    </lineage>
</organism>
<reference evidence="3 4" key="1">
    <citation type="journal article" date="2019" name="Sci. Rep.">
        <title>Comparative genomics of chytrid fungi reveal insights into the obligate biotrophic and pathogenic lifestyle of Synchytrium endobioticum.</title>
        <authorList>
            <person name="van de Vossenberg B.T.L.H."/>
            <person name="Warris S."/>
            <person name="Nguyen H.D.T."/>
            <person name="van Gent-Pelzer M.P.E."/>
            <person name="Joly D.L."/>
            <person name="van de Geest H.C."/>
            <person name="Bonants P.J.M."/>
            <person name="Smith D.S."/>
            <person name="Levesque C.A."/>
            <person name="van der Lee T.A.J."/>
        </authorList>
    </citation>
    <scope>NUCLEOTIDE SEQUENCE [LARGE SCALE GENOMIC DNA]</scope>
    <source>
        <strain evidence="3 4">CBS 675.73</strain>
    </source>
</reference>
<feature type="compositionally biased region" description="Low complexity" evidence="2">
    <location>
        <begin position="944"/>
        <end position="958"/>
    </location>
</feature>